<evidence type="ECO:0000256" key="3">
    <source>
        <dbReference type="ARBA" id="ARBA00022691"/>
    </source>
</evidence>
<dbReference type="GO" id="GO:0008757">
    <property type="term" value="F:S-adenosylmethionine-dependent methyltransferase activity"/>
    <property type="evidence" value="ECO:0007669"/>
    <property type="project" value="InterPro"/>
</dbReference>
<keyword evidence="1 6" id="KW-0489">Methyltransferase</keyword>
<feature type="domain" description="Methyltransferase type 11" evidence="5">
    <location>
        <begin position="39"/>
        <end position="122"/>
    </location>
</feature>
<dbReference type="PANTHER" id="PTHR43464:SF19">
    <property type="entry name" value="UBIQUINONE BIOSYNTHESIS O-METHYLTRANSFERASE, MITOCHONDRIAL"/>
    <property type="match status" value="1"/>
</dbReference>
<evidence type="ECO:0000256" key="2">
    <source>
        <dbReference type="ARBA" id="ARBA00022679"/>
    </source>
</evidence>
<dbReference type="OrthoDB" id="9787738at2"/>
<dbReference type="SUPFAM" id="SSF53335">
    <property type="entry name" value="S-adenosyl-L-methionine-dependent methyltransferases"/>
    <property type="match status" value="1"/>
</dbReference>
<reference evidence="6 7" key="1">
    <citation type="journal article" date="2015" name="Int. J. Syst. Evol. Microbiol.">
        <title>Description of Sphingopyxis fribergensis sp. nov. - a soil bacterium with the ability to degrade styrene and phenylacetic acid.</title>
        <authorList>
            <person name="Oelschlagel M."/>
            <person name="Ruckert C."/>
            <person name="Kalinowski J."/>
            <person name="Schmidt G."/>
            <person name="Schlomann M."/>
            <person name="Tischler D."/>
        </authorList>
    </citation>
    <scope>NUCLEOTIDE SEQUENCE [LARGE SCALE GENOMIC DNA]</scope>
    <source>
        <strain evidence="6 7">Kp5.2</strain>
    </source>
</reference>
<dbReference type="EMBL" id="CP009122">
    <property type="protein sequence ID" value="AJA11452.1"/>
    <property type="molecule type" value="Genomic_DNA"/>
</dbReference>
<keyword evidence="7" id="KW-1185">Reference proteome</keyword>
<dbReference type="InterPro" id="IPR029063">
    <property type="entry name" value="SAM-dependent_MTases_sf"/>
</dbReference>
<dbReference type="HOGENOM" id="CLU_1119601_0_0_5"/>
<protein>
    <submittedName>
        <fullName evidence="6">SAM-dependent methyltransferase</fullName>
    </submittedName>
</protein>
<dbReference type="PANTHER" id="PTHR43464">
    <property type="entry name" value="METHYLTRANSFERASE"/>
    <property type="match status" value="1"/>
</dbReference>
<evidence type="ECO:0000313" key="7">
    <source>
        <dbReference type="Proteomes" id="UP000030907"/>
    </source>
</evidence>
<evidence type="ECO:0000313" key="6">
    <source>
        <dbReference type="EMBL" id="AJA11452.1"/>
    </source>
</evidence>
<evidence type="ECO:0000259" key="5">
    <source>
        <dbReference type="Pfam" id="PF08241"/>
    </source>
</evidence>
<accession>A0A0A7PTN2</accession>
<dbReference type="Gene3D" id="3.40.50.150">
    <property type="entry name" value="Vaccinia Virus protein VP39"/>
    <property type="match status" value="1"/>
</dbReference>
<name>A0A0A7PTN2_9SPHN</name>
<organism evidence="6 7">
    <name type="scientific">Sphingopyxis fribergensis</name>
    <dbReference type="NCBI Taxonomy" id="1515612"/>
    <lineage>
        <taxon>Bacteria</taxon>
        <taxon>Pseudomonadati</taxon>
        <taxon>Pseudomonadota</taxon>
        <taxon>Alphaproteobacteria</taxon>
        <taxon>Sphingomonadales</taxon>
        <taxon>Sphingomonadaceae</taxon>
        <taxon>Sphingopyxis</taxon>
    </lineage>
</organism>
<dbReference type="InterPro" id="IPR013216">
    <property type="entry name" value="Methyltransf_11"/>
</dbReference>
<evidence type="ECO:0000256" key="4">
    <source>
        <dbReference type="SAM" id="MobiDB-lite"/>
    </source>
</evidence>
<dbReference type="Proteomes" id="UP000030907">
    <property type="component" value="Chromosome"/>
</dbReference>
<feature type="region of interest" description="Disordered" evidence="4">
    <location>
        <begin position="1"/>
        <end position="20"/>
    </location>
</feature>
<evidence type="ECO:0000256" key="1">
    <source>
        <dbReference type="ARBA" id="ARBA00022603"/>
    </source>
</evidence>
<dbReference type="STRING" id="1515612.SKP52_23035"/>
<gene>
    <name evidence="6" type="ORF">SKP52_23035</name>
</gene>
<sequence length="248" mass="27621">MRLPMMIQSTKRSSAARPHGEYKRQLLDEIVALKPATLLDVGCGTGDLLVAAREAGIARTVGIEPETQACVRARSRGLDVISCRAEALPFEDRSFDVVTLDYVAHHTENLPRALREASRVARCAVLILDCWFDDTLASQRVARRYDNWLKRRDRKSGYVHNACPTAIELISMFAAEEFSIDYFCRLILSPLDVAEVERSARGLLENDDDPIGRLELEGILDDARRDGISDDGCIVARFLRDGEAADTA</sequence>
<dbReference type="CDD" id="cd02440">
    <property type="entry name" value="AdoMet_MTases"/>
    <property type="match status" value="1"/>
</dbReference>
<dbReference type="GO" id="GO:0032259">
    <property type="term" value="P:methylation"/>
    <property type="evidence" value="ECO:0007669"/>
    <property type="project" value="UniProtKB-KW"/>
</dbReference>
<keyword evidence="3" id="KW-0949">S-adenosyl-L-methionine</keyword>
<dbReference type="Pfam" id="PF08241">
    <property type="entry name" value="Methyltransf_11"/>
    <property type="match status" value="1"/>
</dbReference>
<dbReference type="AlphaFoldDB" id="A0A0A7PTN2"/>
<dbReference type="KEGG" id="sphk:SKP52_23035"/>
<proteinExistence type="predicted"/>
<keyword evidence="2 6" id="KW-0808">Transferase</keyword>